<keyword evidence="2" id="KW-0812">Transmembrane</keyword>
<dbReference type="EMBL" id="JBJVNI010000018">
    <property type="protein sequence ID" value="MFM9613100.1"/>
    <property type="molecule type" value="Genomic_DNA"/>
</dbReference>
<dbReference type="Proteomes" id="UP001631957">
    <property type="component" value="Unassembled WGS sequence"/>
</dbReference>
<feature type="region of interest" description="Disordered" evidence="1">
    <location>
        <begin position="1"/>
        <end position="26"/>
    </location>
</feature>
<dbReference type="RefSeq" id="WP_112475891.1">
    <property type="nucleotide sequence ID" value="NZ_JBJVNI010000018.1"/>
</dbReference>
<keyword evidence="2" id="KW-1133">Transmembrane helix</keyword>
<keyword evidence="2" id="KW-0472">Membrane</keyword>
<feature type="compositionally biased region" description="Basic and acidic residues" evidence="1">
    <location>
        <begin position="16"/>
        <end position="26"/>
    </location>
</feature>
<organism evidence="3 4">
    <name type="scientific">Streptomyces niveiscabiei</name>
    <dbReference type="NCBI Taxonomy" id="164115"/>
    <lineage>
        <taxon>Bacteria</taxon>
        <taxon>Bacillati</taxon>
        <taxon>Actinomycetota</taxon>
        <taxon>Actinomycetes</taxon>
        <taxon>Kitasatosporales</taxon>
        <taxon>Streptomycetaceae</taxon>
        <taxon>Streptomyces</taxon>
    </lineage>
</organism>
<comment type="caution">
    <text evidence="3">The sequence shown here is derived from an EMBL/GenBank/DDBJ whole genome shotgun (WGS) entry which is preliminary data.</text>
</comment>
<feature type="transmembrane region" description="Helical" evidence="2">
    <location>
        <begin position="37"/>
        <end position="57"/>
    </location>
</feature>
<evidence type="ECO:0000256" key="1">
    <source>
        <dbReference type="SAM" id="MobiDB-lite"/>
    </source>
</evidence>
<accession>A0ABW9HYB6</accession>
<gene>
    <name evidence="3" type="ORF">ACKI18_30975</name>
</gene>
<evidence type="ECO:0000256" key="2">
    <source>
        <dbReference type="SAM" id="Phobius"/>
    </source>
</evidence>
<protein>
    <submittedName>
        <fullName evidence="3">DUF6328 family protein</fullName>
    </submittedName>
</protein>
<feature type="transmembrane region" description="Helical" evidence="2">
    <location>
        <begin position="111"/>
        <end position="133"/>
    </location>
</feature>
<feature type="transmembrane region" description="Helical" evidence="2">
    <location>
        <begin position="69"/>
        <end position="91"/>
    </location>
</feature>
<name>A0ABW9HYB6_9ACTN</name>
<dbReference type="Pfam" id="PF19853">
    <property type="entry name" value="DUF6328"/>
    <property type="match status" value="1"/>
</dbReference>
<proteinExistence type="predicted"/>
<evidence type="ECO:0000313" key="3">
    <source>
        <dbReference type="EMBL" id="MFM9613100.1"/>
    </source>
</evidence>
<sequence length="180" mass="19405">MSEGRESRDSSGTTGDGRRETPEERADRRWNDLLQEVRVALTGVQVLFAFLLAVVFQPRFADVSDTDRALYVVTVVLAAATTGALIGPVALHRILTGRQVKPQTVDWAARLTVLGLGLLLGTMTTALLLVLRAVVDDTLAAWLTVPAAGWLAVCWLLLPLWARGRTGGTNGGDRQGKPHP</sequence>
<keyword evidence="4" id="KW-1185">Reference proteome</keyword>
<dbReference type="InterPro" id="IPR046291">
    <property type="entry name" value="DUF6328"/>
</dbReference>
<evidence type="ECO:0000313" key="4">
    <source>
        <dbReference type="Proteomes" id="UP001631957"/>
    </source>
</evidence>
<reference evidence="3 4" key="1">
    <citation type="submission" date="2024-12" db="EMBL/GenBank/DDBJ databases">
        <title>Forecasting of Potato common scab and diversities of Pathogenic streptomyces spp. in china.</title>
        <authorList>
            <person name="Handique U."/>
            <person name="Wu J."/>
        </authorList>
    </citation>
    <scope>NUCLEOTIDE SEQUENCE [LARGE SCALE GENOMIC DNA]</scope>
    <source>
        <strain evidence="3 4">ZRIMU1530</strain>
    </source>
</reference>
<feature type="transmembrane region" description="Helical" evidence="2">
    <location>
        <begin position="139"/>
        <end position="158"/>
    </location>
</feature>